<evidence type="ECO:0000256" key="5">
    <source>
        <dbReference type="ARBA" id="ARBA00022857"/>
    </source>
</evidence>
<protein>
    <recommendedName>
        <fullName evidence="7">NAD(P)(+)--arginine ADP-ribosyltransferase</fullName>
        <ecNumber evidence="7">2.4.2.31</ecNumber>
    </recommendedName>
    <alternativeName>
        <fullName evidence="7">Mono(ADP-ribosyl)transferase</fullName>
    </alternativeName>
</protein>
<dbReference type="InterPro" id="IPR050999">
    <property type="entry name" value="ADP-ribosyltransferase_ARG"/>
</dbReference>
<comment type="similarity">
    <text evidence="1 7">Belongs to the Arg-specific ADP-ribosyltransferase family.</text>
</comment>
<organism evidence="8 9">
    <name type="scientific">Mugilogobius chulae</name>
    <name type="common">yellowstripe goby</name>
    <dbReference type="NCBI Taxonomy" id="88201"/>
    <lineage>
        <taxon>Eukaryota</taxon>
        <taxon>Metazoa</taxon>
        <taxon>Chordata</taxon>
        <taxon>Craniata</taxon>
        <taxon>Vertebrata</taxon>
        <taxon>Euteleostomi</taxon>
        <taxon>Actinopterygii</taxon>
        <taxon>Neopterygii</taxon>
        <taxon>Teleostei</taxon>
        <taxon>Neoteleostei</taxon>
        <taxon>Acanthomorphata</taxon>
        <taxon>Gobiaria</taxon>
        <taxon>Gobiiformes</taxon>
        <taxon>Gobioidei</taxon>
        <taxon>Gobiidae</taxon>
        <taxon>Gobionellinae</taxon>
        <taxon>Mugilogobius</taxon>
    </lineage>
</organism>
<proteinExistence type="inferred from homology"/>
<reference evidence="9" key="1">
    <citation type="submission" date="2024-04" db="EMBL/GenBank/DDBJ databases">
        <title>Salinicola lusitanus LLJ914,a marine bacterium isolated from the Okinawa Trough.</title>
        <authorList>
            <person name="Li J."/>
        </authorList>
    </citation>
    <scope>NUCLEOTIDE SEQUENCE [LARGE SCALE GENOMIC DNA]</scope>
</reference>
<dbReference type="EC" id="2.4.2.31" evidence="7"/>
<dbReference type="GO" id="GO:0016779">
    <property type="term" value="F:nucleotidyltransferase activity"/>
    <property type="evidence" value="ECO:0007669"/>
    <property type="project" value="UniProtKB-KW"/>
</dbReference>
<dbReference type="GO" id="GO:0106274">
    <property type="term" value="F:NAD+-protein-arginine ADP-ribosyltransferase activity"/>
    <property type="evidence" value="ECO:0007669"/>
    <property type="project" value="UniProtKB-EC"/>
</dbReference>
<evidence type="ECO:0000256" key="4">
    <source>
        <dbReference type="ARBA" id="ARBA00022695"/>
    </source>
</evidence>
<name>A0AAW0PIJ9_9GOBI</name>
<dbReference type="Pfam" id="PF01129">
    <property type="entry name" value="ART"/>
    <property type="match status" value="1"/>
</dbReference>
<dbReference type="AlphaFoldDB" id="A0AAW0PIJ9"/>
<comment type="caution">
    <text evidence="8">The sequence shown here is derived from an EMBL/GenBank/DDBJ whole genome shotgun (WGS) entry which is preliminary data.</text>
</comment>
<dbReference type="SUPFAM" id="SSF56399">
    <property type="entry name" value="ADP-ribosylation"/>
    <property type="match status" value="1"/>
</dbReference>
<dbReference type="Gene3D" id="3.90.176.10">
    <property type="entry name" value="Toxin ADP-ribosyltransferase, Chain A, domain 1"/>
    <property type="match status" value="2"/>
</dbReference>
<evidence type="ECO:0000256" key="7">
    <source>
        <dbReference type="RuleBase" id="RU361228"/>
    </source>
</evidence>
<keyword evidence="5 7" id="KW-0521">NADP</keyword>
<dbReference type="Proteomes" id="UP001460270">
    <property type="component" value="Unassembled WGS sequence"/>
</dbReference>
<evidence type="ECO:0000256" key="2">
    <source>
        <dbReference type="ARBA" id="ARBA00022676"/>
    </source>
</evidence>
<keyword evidence="3 7" id="KW-0808">Transferase</keyword>
<gene>
    <name evidence="8" type="ORF">WMY93_005685</name>
</gene>
<dbReference type="InterPro" id="IPR000768">
    <property type="entry name" value="ART"/>
</dbReference>
<dbReference type="PANTHER" id="PTHR10339:SF27">
    <property type="entry name" value="NAD(P)(+)--ARGININE ADP-RIBOSYLTRANSFERASE"/>
    <property type="match status" value="1"/>
</dbReference>
<keyword evidence="9" id="KW-1185">Reference proteome</keyword>
<evidence type="ECO:0000313" key="8">
    <source>
        <dbReference type="EMBL" id="KAK7929290.1"/>
    </source>
</evidence>
<evidence type="ECO:0000313" key="9">
    <source>
        <dbReference type="Proteomes" id="UP001460270"/>
    </source>
</evidence>
<evidence type="ECO:0000256" key="1">
    <source>
        <dbReference type="ARBA" id="ARBA00009558"/>
    </source>
</evidence>
<comment type="catalytic activity">
    <reaction evidence="6 7">
        <text>L-arginyl-[protein] + NAD(+) = N(omega)-(ADP-D-ribosyl)-L-arginyl-[protein] + nicotinamide + H(+)</text>
        <dbReference type="Rhea" id="RHEA:19149"/>
        <dbReference type="Rhea" id="RHEA-COMP:10532"/>
        <dbReference type="Rhea" id="RHEA-COMP:15087"/>
        <dbReference type="ChEBI" id="CHEBI:15378"/>
        <dbReference type="ChEBI" id="CHEBI:17154"/>
        <dbReference type="ChEBI" id="CHEBI:29965"/>
        <dbReference type="ChEBI" id="CHEBI:57540"/>
        <dbReference type="ChEBI" id="CHEBI:142554"/>
        <dbReference type="EC" id="2.4.2.31"/>
    </reaction>
</comment>
<dbReference type="EMBL" id="JBBPFD010000004">
    <property type="protein sequence ID" value="KAK7929290.1"/>
    <property type="molecule type" value="Genomic_DNA"/>
</dbReference>
<sequence>MAPLAVDDMYSGCKDQMDSKVRKEYLPVEKKKVQNNFTVAWREAEKHYNKIWNAIQKLTARRSQAERCMTVYRRVNAYFRRDVLNQQVRFGSFTSTSMGW</sequence>
<evidence type="ECO:0000256" key="6">
    <source>
        <dbReference type="ARBA" id="ARBA00047597"/>
    </source>
</evidence>
<keyword evidence="2 7" id="KW-0328">Glycosyltransferase</keyword>
<accession>A0AAW0PIJ9</accession>
<dbReference type="GO" id="GO:0003950">
    <property type="term" value="F:NAD+ poly-ADP-ribosyltransferase activity"/>
    <property type="evidence" value="ECO:0007669"/>
    <property type="project" value="TreeGrafter"/>
</dbReference>
<keyword evidence="4" id="KW-0548">Nucleotidyltransferase</keyword>
<keyword evidence="7" id="KW-0520">NAD</keyword>
<dbReference type="PANTHER" id="PTHR10339">
    <property type="entry name" value="ADP-RIBOSYLTRANSFERASE"/>
    <property type="match status" value="1"/>
</dbReference>
<evidence type="ECO:0000256" key="3">
    <source>
        <dbReference type="ARBA" id="ARBA00022679"/>
    </source>
</evidence>